<dbReference type="Gene3D" id="4.10.280.10">
    <property type="entry name" value="Helix-loop-helix DNA-binding domain"/>
    <property type="match status" value="1"/>
</dbReference>
<reference evidence="9" key="1">
    <citation type="submission" date="2020-07" db="EMBL/GenBank/DDBJ databases">
        <title>A long reads based de novo assembly of the rainbow trout Arlee double haploid line genome.</title>
        <authorList>
            <person name="Gao G."/>
            <person name="Palti Y."/>
        </authorList>
    </citation>
    <scope>NUCLEOTIDE SEQUENCE [LARGE SCALE GENOMIC DNA]</scope>
</reference>
<organism evidence="9 10">
    <name type="scientific">Oncorhynchus mykiss</name>
    <name type="common">Rainbow trout</name>
    <name type="synonym">Salmo gairdneri</name>
    <dbReference type="NCBI Taxonomy" id="8022"/>
    <lineage>
        <taxon>Eukaryota</taxon>
        <taxon>Metazoa</taxon>
        <taxon>Chordata</taxon>
        <taxon>Craniata</taxon>
        <taxon>Vertebrata</taxon>
        <taxon>Euteleostomi</taxon>
        <taxon>Actinopterygii</taxon>
        <taxon>Neopterygii</taxon>
        <taxon>Teleostei</taxon>
        <taxon>Protacanthopterygii</taxon>
        <taxon>Salmoniformes</taxon>
        <taxon>Salmonidae</taxon>
        <taxon>Salmoninae</taxon>
        <taxon>Oncorhynchus</taxon>
    </lineage>
</organism>
<dbReference type="GO" id="GO:0005634">
    <property type="term" value="C:nucleus"/>
    <property type="evidence" value="ECO:0007669"/>
    <property type="project" value="UniProtKB-SubCell"/>
</dbReference>
<evidence type="ECO:0000256" key="1">
    <source>
        <dbReference type="ARBA" id="ARBA00004123"/>
    </source>
</evidence>
<reference evidence="9" key="2">
    <citation type="submission" date="2025-08" db="UniProtKB">
        <authorList>
            <consortium name="Ensembl"/>
        </authorList>
    </citation>
    <scope>IDENTIFICATION</scope>
</reference>
<dbReference type="Ensembl" id="ENSOMYT00000154900.1">
    <property type="protein sequence ID" value="ENSOMYP00000122365.1"/>
    <property type="gene ID" value="ENSOMYG00000033109.2"/>
</dbReference>
<dbReference type="PANTHER" id="PTHR10649:SF3">
    <property type="entry name" value="ARYL HYDROCARBON RECEPTOR REPRESSOR"/>
    <property type="match status" value="1"/>
</dbReference>
<dbReference type="FunFam" id="3.30.450.20:FF:000035">
    <property type="entry name" value="Aryl hydrocarbon receptor"/>
    <property type="match status" value="1"/>
</dbReference>
<dbReference type="InterPro" id="IPR036638">
    <property type="entry name" value="HLH_DNA-bd_sf"/>
</dbReference>
<sequence>MIPPGDCMYAARKRRKPVKKQKPATVSEKSNPSKRHRDRLNAELDRLASMLPFSPDIISKLDKLSVLRLSVSYLRVKSFFTAKRERSVWLCGFHSVGSARQDKNESAWRSGRTLPGSSECNVNHEKPSSRKHISPSTDSVAEPRKDSLPKAMGNSITESGLLLESLTGFALVVSSDGMVFFSSSNIVDYLGFHQTDVMHQNVFDYVHVDDRQEFRRQLHWAMNPSQHHLVSGTDEDLVVSSLFHSQETGGVAPEFSSFLNRCFMSRVRCLLDSTSGFLTMQIQGRLKFLQGQKRKWGSGAPLPPQLALFCVAVPLLLPSITEMKMNNMMMRGKHKSGGGLITTLEYSEREEQLRRQAGSAGGVVDGGDPLLLNCTKLGGPQHRRHTPWTPLSKDSLKYKTEGGYCGQDEPLNYCKTSMGGVPRHKGQGLDSLWPMRPASGPIRGGQSGGYTPSNRLGKGGHYGKPYRMSPSMCHGGGRGGEIYVPRMYESLQSPGGLDLYCLGEEVKTECYGNLLLPEMPIKVEQDSDSENGCDTYGRPWPCREPLDHRYHDGNSYVDNNGLHMKSEADYYEQYSSCQRGKAGISLISPPYNNGHFQSYDNMGGSGSRPLKSVVNKDLSQFSPQRLSHPDPLCSSQSINCMDVYASGPMEHSNKGYEFKGHGPRQTIKQEPADSPQWSDGSGRDMNRAAGHSQRSVMPQRVMNAGQHKANSCVYMQ</sequence>
<evidence type="ECO:0000259" key="8">
    <source>
        <dbReference type="PROSITE" id="PS50888"/>
    </source>
</evidence>
<dbReference type="InterPro" id="IPR000014">
    <property type="entry name" value="PAS"/>
</dbReference>
<keyword evidence="2" id="KW-0805">Transcription regulation</keyword>
<feature type="region of interest" description="Disordered" evidence="6">
    <location>
        <begin position="652"/>
        <end position="698"/>
    </location>
</feature>
<dbReference type="InterPro" id="IPR013767">
    <property type="entry name" value="PAS_fold"/>
</dbReference>
<reference evidence="9" key="3">
    <citation type="submission" date="2025-09" db="UniProtKB">
        <authorList>
            <consortium name="Ensembl"/>
        </authorList>
    </citation>
    <scope>IDENTIFICATION</scope>
</reference>
<dbReference type="InterPro" id="IPR035965">
    <property type="entry name" value="PAS-like_dom_sf"/>
</dbReference>
<evidence type="ECO:0000256" key="4">
    <source>
        <dbReference type="ARBA" id="ARBA00023163"/>
    </source>
</evidence>
<gene>
    <name evidence="9" type="primary">LOC110536538</name>
</gene>
<keyword evidence="3" id="KW-0238">DNA-binding</keyword>
<keyword evidence="5" id="KW-0539">Nucleus</keyword>
<evidence type="ECO:0000256" key="5">
    <source>
        <dbReference type="ARBA" id="ARBA00023242"/>
    </source>
</evidence>
<feature type="region of interest" description="Disordered" evidence="6">
    <location>
        <begin position="1"/>
        <end position="37"/>
    </location>
</feature>
<evidence type="ECO:0000313" key="9">
    <source>
        <dbReference type="Ensembl" id="ENSOMYP00000122365.1"/>
    </source>
</evidence>
<comment type="subcellular location">
    <subcellularLocation>
        <location evidence="1">Nucleus</location>
    </subcellularLocation>
</comment>
<dbReference type="GeneTree" id="ENSGT00940000154486"/>
<name>A0A8K9VBS2_ONCMY</name>
<dbReference type="GO" id="GO:0004879">
    <property type="term" value="F:nuclear receptor activity"/>
    <property type="evidence" value="ECO:0007669"/>
    <property type="project" value="TreeGrafter"/>
</dbReference>
<dbReference type="CDD" id="cd00130">
    <property type="entry name" value="PAS"/>
    <property type="match status" value="1"/>
</dbReference>
<dbReference type="Gene3D" id="3.30.450.20">
    <property type="entry name" value="PAS domain"/>
    <property type="match status" value="1"/>
</dbReference>
<dbReference type="GO" id="GO:0046983">
    <property type="term" value="F:protein dimerization activity"/>
    <property type="evidence" value="ECO:0007669"/>
    <property type="project" value="InterPro"/>
</dbReference>
<dbReference type="SMART" id="SM00091">
    <property type="entry name" value="PAS"/>
    <property type="match status" value="1"/>
</dbReference>
<dbReference type="GO" id="GO:0034751">
    <property type="term" value="C:aryl hydrocarbon receptor complex"/>
    <property type="evidence" value="ECO:0007669"/>
    <property type="project" value="TreeGrafter"/>
</dbReference>
<dbReference type="PROSITE" id="PS50888">
    <property type="entry name" value="BHLH"/>
    <property type="match status" value="1"/>
</dbReference>
<feature type="domain" description="BHLH" evidence="8">
    <location>
        <begin position="24"/>
        <end position="77"/>
    </location>
</feature>
<dbReference type="Pfam" id="PF00989">
    <property type="entry name" value="PAS"/>
    <property type="match status" value="1"/>
</dbReference>
<evidence type="ECO:0000256" key="6">
    <source>
        <dbReference type="SAM" id="MobiDB-lite"/>
    </source>
</evidence>
<evidence type="ECO:0000313" key="10">
    <source>
        <dbReference type="Proteomes" id="UP000694395"/>
    </source>
</evidence>
<dbReference type="Pfam" id="PF00010">
    <property type="entry name" value="HLH"/>
    <property type="match status" value="1"/>
</dbReference>
<dbReference type="GO" id="GO:0006805">
    <property type="term" value="P:xenobiotic metabolic process"/>
    <property type="evidence" value="ECO:0007669"/>
    <property type="project" value="InterPro"/>
</dbReference>
<feature type="compositionally biased region" description="Basic residues" evidence="6">
    <location>
        <begin position="11"/>
        <end position="22"/>
    </location>
</feature>
<dbReference type="InterPro" id="IPR039091">
    <property type="entry name" value="AHR/AHRR"/>
</dbReference>
<dbReference type="AlphaFoldDB" id="A0A8K9VBS2"/>
<dbReference type="FunFam" id="4.10.280.10:FF:000041">
    <property type="entry name" value="aryl hydrocarbon receptor repressor"/>
    <property type="match status" value="1"/>
</dbReference>
<dbReference type="GO" id="GO:0000976">
    <property type="term" value="F:transcription cis-regulatory region binding"/>
    <property type="evidence" value="ECO:0007669"/>
    <property type="project" value="TreeGrafter"/>
</dbReference>
<feature type="domain" description="PAS" evidence="7">
    <location>
        <begin position="162"/>
        <end position="225"/>
    </location>
</feature>
<dbReference type="SMART" id="SM00353">
    <property type="entry name" value="HLH"/>
    <property type="match status" value="1"/>
</dbReference>
<dbReference type="InterPro" id="IPR011598">
    <property type="entry name" value="bHLH_dom"/>
</dbReference>
<feature type="region of interest" description="Disordered" evidence="6">
    <location>
        <begin position="102"/>
        <end position="151"/>
    </location>
</feature>
<evidence type="ECO:0000259" key="7">
    <source>
        <dbReference type="PROSITE" id="PS50112"/>
    </source>
</evidence>
<protein>
    <recommendedName>
        <fullName evidence="11">Aryl hydrocarbon receptor repressor</fullName>
    </recommendedName>
</protein>
<keyword evidence="4" id="KW-0804">Transcription</keyword>
<evidence type="ECO:0000256" key="3">
    <source>
        <dbReference type="ARBA" id="ARBA00023125"/>
    </source>
</evidence>
<evidence type="ECO:0000256" key="2">
    <source>
        <dbReference type="ARBA" id="ARBA00023015"/>
    </source>
</evidence>
<proteinExistence type="predicted"/>
<dbReference type="SUPFAM" id="SSF47459">
    <property type="entry name" value="HLH, helix-loop-helix DNA-binding domain"/>
    <property type="match status" value="1"/>
</dbReference>
<dbReference type="PANTHER" id="PTHR10649">
    <property type="entry name" value="ARYL HYDROCARBON RECEPTOR"/>
    <property type="match status" value="1"/>
</dbReference>
<evidence type="ECO:0008006" key="11">
    <source>
        <dbReference type="Google" id="ProtNLM"/>
    </source>
</evidence>
<keyword evidence="10" id="KW-1185">Reference proteome</keyword>
<dbReference type="Proteomes" id="UP000694395">
    <property type="component" value="Chromosome 11"/>
</dbReference>
<dbReference type="SUPFAM" id="SSF55785">
    <property type="entry name" value="PYP-like sensor domain (PAS domain)"/>
    <property type="match status" value="1"/>
</dbReference>
<dbReference type="PROSITE" id="PS50112">
    <property type="entry name" value="PAS"/>
    <property type="match status" value="1"/>
</dbReference>
<accession>A0A8K9VBS2</accession>